<dbReference type="EMBL" id="SGWX01000001">
    <property type="protein sequence ID" value="RZS62658.1"/>
    <property type="molecule type" value="Genomic_DNA"/>
</dbReference>
<organism evidence="1 2">
    <name type="scientific">Xylanimonas ulmi</name>
    <dbReference type="NCBI Taxonomy" id="228973"/>
    <lineage>
        <taxon>Bacteria</taxon>
        <taxon>Bacillati</taxon>
        <taxon>Actinomycetota</taxon>
        <taxon>Actinomycetes</taxon>
        <taxon>Micrococcales</taxon>
        <taxon>Promicromonosporaceae</taxon>
        <taxon>Xylanimonas</taxon>
    </lineage>
</organism>
<reference evidence="1 2" key="1">
    <citation type="submission" date="2019-02" db="EMBL/GenBank/DDBJ databases">
        <title>Sequencing the genomes of 1000 actinobacteria strains.</title>
        <authorList>
            <person name="Klenk H.-P."/>
        </authorList>
    </citation>
    <scope>NUCLEOTIDE SEQUENCE [LARGE SCALE GENOMIC DNA]</scope>
    <source>
        <strain evidence="1 2">DSM 16932</strain>
    </source>
</reference>
<name>A0A4Q7M7L9_9MICO</name>
<dbReference type="Proteomes" id="UP000293852">
    <property type="component" value="Unassembled WGS sequence"/>
</dbReference>
<comment type="caution">
    <text evidence="1">The sequence shown here is derived from an EMBL/GenBank/DDBJ whole genome shotgun (WGS) entry which is preliminary data.</text>
</comment>
<accession>A0A4Q7M7L9</accession>
<gene>
    <name evidence="1" type="ORF">EV386_3002</name>
</gene>
<dbReference type="AlphaFoldDB" id="A0A4Q7M7L9"/>
<protein>
    <submittedName>
        <fullName evidence="1">Uncharacterized protein</fullName>
    </submittedName>
</protein>
<keyword evidence="2" id="KW-1185">Reference proteome</keyword>
<evidence type="ECO:0000313" key="2">
    <source>
        <dbReference type="Proteomes" id="UP000293852"/>
    </source>
</evidence>
<dbReference type="RefSeq" id="WP_130416126.1">
    <property type="nucleotide sequence ID" value="NZ_SGWX01000001.1"/>
</dbReference>
<sequence length="186" mass="20094">MPVPHRHSFRTHEELLEAAAGLGQREVDEVALAAFEAVHALEGCSCTISDDAARFGYISEVAVSQAAVRAGVRETILGDLCRAALDTVDVLDVIEGMGHVDIRDVVYPAVATAAIEHARSDIEDRMSQFEDLVSDISYTEVSVAEVAQVRGQLHDAVDCALEIELGVIELAAAQARVGTYRTRHLR</sequence>
<proteinExistence type="predicted"/>
<evidence type="ECO:0000313" key="1">
    <source>
        <dbReference type="EMBL" id="RZS62658.1"/>
    </source>
</evidence>